<proteinExistence type="inferred from homology"/>
<organism evidence="12 13">
    <name type="scientific">Gordonia terrae</name>
    <dbReference type="NCBI Taxonomy" id="2055"/>
    <lineage>
        <taxon>Bacteria</taxon>
        <taxon>Bacillati</taxon>
        <taxon>Actinomycetota</taxon>
        <taxon>Actinomycetes</taxon>
        <taxon>Mycobacteriales</taxon>
        <taxon>Gordoniaceae</taxon>
        <taxon>Gordonia</taxon>
    </lineage>
</organism>
<comment type="function">
    <text evidence="9">Catalyzes hydrolysis of the D-alanyl-D-alanine dipeptide.</text>
</comment>
<reference evidence="12 13" key="1">
    <citation type="submission" date="2017-12" db="EMBL/GenBank/DDBJ databases">
        <title>Phylogenetic diversity of female urinary microbiome.</title>
        <authorList>
            <person name="Thomas-White K."/>
            <person name="Wolfe A.J."/>
        </authorList>
    </citation>
    <scope>NUCLEOTIDE SEQUENCE [LARGE SCALE GENOMIC DNA]</scope>
    <source>
        <strain evidence="12 13">UMB0777</strain>
    </source>
</reference>
<feature type="signal peptide" evidence="11">
    <location>
        <begin position="1"/>
        <end position="26"/>
    </location>
</feature>
<feature type="binding site" evidence="9">
    <location>
        <position position="245"/>
    </location>
    <ligand>
        <name>Zn(2+)</name>
        <dbReference type="ChEBI" id="CHEBI:29105"/>
        <note>catalytic</note>
    </ligand>
</feature>
<dbReference type="GO" id="GO:0071555">
    <property type="term" value="P:cell wall organization"/>
    <property type="evidence" value="ECO:0007669"/>
    <property type="project" value="UniProtKB-KW"/>
</dbReference>
<dbReference type="EC" id="3.4.13.22" evidence="9"/>
<evidence type="ECO:0000256" key="11">
    <source>
        <dbReference type="SAM" id="SignalP"/>
    </source>
</evidence>
<evidence type="ECO:0000256" key="2">
    <source>
        <dbReference type="ARBA" id="ARBA00022670"/>
    </source>
</evidence>
<dbReference type="GO" id="GO:0008237">
    <property type="term" value="F:metallopeptidase activity"/>
    <property type="evidence" value="ECO:0007669"/>
    <property type="project" value="UniProtKB-KW"/>
</dbReference>
<evidence type="ECO:0000256" key="6">
    <source>
        <dbReference type="ARBA" id="ARBA00022997"/>
    </source>
</evidence>
<evidence type="ECO:0000256" key="10">
    <source>
        <dbReference type="SAM" id="MobiDB-lite"/>
    </source>
</evidence>
<keyword evidence="4 9" id="KW-0378">Hydrolase</keyword>
<dbReference type="GO" id="GO:0006508">
    <property type="term" value="P:proteolysis"/>
    <property type="evidence" value="ECO:0007669"/>
    <property type="project" value="UniProtKB-KW"/>
</dbReference>
<evidence type="ECO:0000313" key="12">
    <source>
        <dbReference type="EMBL" id="PKZ64906.1"/>
    </source>
</evidence>
<keyword evidence="2 9" id="KW-0645">Protease</keyword>
<feature type="site" description="Transition state stabilizer" evidence="9">
    <location>
        <position position="138"/>
    </location>
</feature>
<dbReference type="SUPFAM" id="SSF55166">
    <property type="entry name" value="Hedgehog/DD-peptidase"/>
    <property type="match status" value="1"/>
</dbReference>
<dbReference type="Pfam" id="PF01427">
    <property type="entry name" value="Peptidase_M15"/>
    <property type="match status" value="1"/>
</dbReference>
<dbReference type="GO" id="GO:0160237">
    <property type="term" value="F:D-Ala-D-Ala dipeptidase activity"/>
    <property type="evidence" value="ECO:0007669"/>
    <property type="project" value="UniProtKB-EC"/>
</dbReference>
<dbReference type="CDD" id="cd14840">
    <property type="entry name" value="D-Ala-D-Ala_dipeptidase_Aad"/>
    <property type="match status" value="1"/>
</dbReference>
<comment type="caution">
    <text evidence="12">The sequence shown here is derived from an EMBL/GenBank/DDBJ whole genome shotgun (WGS) entry which is preliminary data.</text>
</comment>
<dbReference type="InterPro" id="IPR009045">
    <property type="entry name" value="Zn_M74/Hedgehog-like"/>
</dbReference>
<feature type="active site" description="Proton donor/acceptor" evidence="9">
    <location>
        <position position="242"/>
    </location>
</feature>
<evidence type="ECO:0000256" key="4">
    <source>
        <dbReference type="ARBA" id="ARBA00022801"/>
    </source>
</evidence>
<keyword evidence="11" id="KW-0732">Signal</keyword>
<evidence type="ECO:0000256" key="3">
    <source>
        <dbReference type="ARBA" id="ARBA00022723"/>
    </source>
</evidence>
<accession>A0A2I1R705</accession>
<comment type="catalytic activity">
    <reaction evidence="1 9">
        <text>D-alanyl-D-alanine + H2O = 2 D-alanine</text>
        <dbReference type="Rhea" id="RHEA:20661"/>
        <dbReference type="ChEBI" id="CHEBI:15377"/>
        <dbReference type="ChEBI" id="CHEBI:57416"/>
        <dbReference type="ChEBI" id="CHEBI:57822"/>
        <dbReference type="EC" id="3.4.13.22"/>
    </reaction>
</comment>
<keyword evidence="7 9" id="KW-0482">Metalloprotease</keyword>
<evidence type="ECO:0000256" key="5">
    <source>
        <dbReference type="ARBA" id="ARBA00022833"/>
    </source>
</evidence>
<dbReference type="STRING" id="2055.BCM27_02305"/>
<sequence>MRRVAVRLGLSLMSVTAALTMSMACAAATPTEAPAVGASPGGGTSGSAVRAPAVGPAPSMRMPVDRRVSAVGFVDVRTAVPDAVLDLRYATADNFVGERLYPPNARCLVHESMTPGLRTAARTLRARGEVLVFWDCYRPHSVQQKMFDKVPDPAWVARPGPYSTSHEAGRSVDVTLADGRPNCPPARVVGDRCRLDMGTDFDSFTPRATAYATEGVSAPARAARTRLREAMAAGGLTIYAGEWWHFDGPGAHVRRPVIDVPVT</sequence>
<evidence type="ECO:0000313" key="13">
    <source>
        <dbReference type="Proteomes" id="UP000234662"/>
    </source>
</evidence>
<dbReference type="PANTHER" id="PTHR43126:SF1">
    <property type="entry name" value="D-ALANYL-D-ALANINE DIPEPTIDASE"/>
    <property type="match status" value="1"/>
</dbReference>
<feature type="binding site" evidence="9">
    <location>
        <position position="173"/>
    </location>
    <ligand>
        <name>Zn(2+)</name>
        <dbReference type="ChEBI" id="CHEBI:29105"/>
        <note>catalytic</note>
    </ligand>
</feature>
<evidence type="ECO:0000256" key="1">
    <source>
        <dbReference type="ARBA" id="ARBA00001362"/>
    </source>
</evidence>
<dbReference type="AlphaFoldDB" id="A0A2I1R705"/>
<dbReference type="HAMAP" id="MF_01924">
    <property type="entry name" value="A_A_dipeptidase"/>
    <property type="match status" value="1"/>
</dbReference>
<name>A0A2I1R705_9ACTN</name>
<dbReference type="Proteomes" id="UP000234662">
    <property type="component" value="Unassembled WGS sequence"/>
</dbReference>
<evidence type="ECO:0000256" key="7">
    <source>
        <dbReference type="ARBA" id="ARBA00023049"/>
    </source>
</evidence>
<protein>
    <recommendedName>
        <fullName evidence="9">D-alanyl-D-alanine dipeptidase</fullName>
        <shortName evidence="9">D-Ala-D-Ala dipeptidase</shortName>
        <ecNumber evidence="9">3.4.13.22</ecNumber>
    </recommendedName>
</protein>
<evidence type="ECO:0000256" key="9">
    <source>
        <dbReference type="HAMAP-Rule" id="MF_01924"/>
    </source>
</evidence>
<dbReference type="EMBL" id="PKJC01000010">
    <property type="protein sequence ID" value="PKZ64906.1"/>
    <property type="molecule type" value="Genomic_DNA"/>
</dbReference>
<dbReference type="PROSITE" id="PS51257">
    <property type="entry name" value="PROKAR_LIPOPROTEIN"/>
    <property type="match status" value="1"/>
</dbReference>
<dbReference type="Gene3D" id="3.30.1380.10">
    <property type="match status" value="1"/>
</dbReference>
<keyword evidence="8" id="KW-0961">Cell wall biogenesis/degradation</keyword>
<dbReference type="GO" id="GO:0008270">
    <property type="term" value="F:zinc ion binding"/>
    <property type="evidence" value="ECO:0007669"/>
    <property type="project" value="UniProtKB-UniRule"/>
</dbReference>
<evidence type="ECO:0000256" key="8">
    <source>
        <dbReference type="ARBA" id="ARBA00023316"/>
    </source>
</evidence>
<dbReference type="RefSeq" id="WP_101820711.1">
    <property type="nucleotide sequence ID" value="NZ_JBEPSW010000004.1"/>
</dbReference>
<feature type="chain" id="PRO_5014139245" description="D-alanyl-D-alanine dipeptidase" evidence="11">
    <location>
        <begin position="27"/>
        <end position="263"/>
    </location>
</feature>
<comment type="similarity">
    <text evidence="9">Belongs to the peptidase M15D family.</text>
</comment>
<feature type="binding site" evidence="9">
    <location>
        <position position="166"/>
    </location>
    <ligand>
        <name>Zn(2+)</name>
        <dbReference type="ChEBI" id="CHEBI:29105"/>
        <note>catalytic</note>
    </ligand>
</feature>
<dbReference type="PANTHER" id="PTHR43126">
    <property type="entry name" value="D-ALANYL-D-ALANINE DIPEPTIDASE"/>
    <property type="match status" value="1"/>
</dbReference>
<comment type="cofactor">
    <cofactor evidence="9">
        <name>Zn(2+)</name>
        <dbReference type="ChEBI" id="CHEBI:29105"/>
    </cofactor>
    <text evidence="9">Binds 1 zinc ion per subunit.</text>
</comment>
<gene>
    <name evidence="12" type="ORF">CYJ73_14640</name>
</gene>
<feature type="region of interest" description="Disordered" evidence="10">
    <location>
        <begin position="32"/>
        <end position="52"/>
    </location>
</feature>
<keyword evidence="5 9" id="KW-0862">Zinc</keyword>
<keyword evidence="6 9" id="KW-0224">Dipeptidase</keyword>
<dbReference type="InterPro" id="IPR000755">
    <property type="entry name" value="A_A_dipeptidase"/>
</dbReference>
<keyword evidence="3 9" id="KW-0479">Metal-binding</keyword>